<proteinExistence type="predicted"/>
<sequence length="56" mass="6570">MSKISVKLNISKKILQQVDIDSIIKRIEEEILLEYNLNKLHDSMEDKNLDTLLDEV</sequence>
<evidence type="ECO:0000313" key="1">
    <source>
        <dbReference type="EMBL" id="UJG43472.1"/>
    </source>
</evidence>
<gene>
    <name evidence="1" type="ORF">K9W46_14020</name>
</gene>
<organism evidence="1">
    <name type="scientific">Candidatus Heimdallarchaeum endolithica</name>
    <dbReference type="NCBI Taxonomy" id="2876572"/>
    <lineage>
        <taxon>Archaea</taxon>
        <taxon>Promethearchaeati</taxon>
        <taxon>Candidatus Heimdallarchaeota</taxon>
        <taxon>Candidatus Heimdallarchaeia (ex Rinke et al. 2021) (nom. nud.)</taxon>
        <taxon>Candidatus Heimdallarchaeales</taxon>
        <taxon>Candidatus Heimdallarchaeaceae</taxon>
        <taxon>Candidatus Heimdallarchaeum</taxon>
    </lineage>
</organism>
<dbReference type="EMBL" id="CP084167">
    <property type="protein sequence ID" value="UJG43472.1"/>
    <property type="molecule type" value="Genomic_DNA"/>
</dbReference>
<reference evidence="1" key="1">
    <citation type="journal article" date="2022" name="Nat. Microbiol.">
        <title>Unique mobile elements and scalable gene flow at the prokaryote-eukaryote boundary revealed by circularized Asgard archaea genomes.</title>
        <authorList>
            <person name="Wu F."/>
            <person name="Speth D.R."/>
            <person name="Philosof A."/>
            <person name="Cremiere A."/>
            <person name="Narayanan A."/>
            <person name="Barco R.A."/>
            <person name="Connon S.A."/>
            <person name="Amend J.P."/>
            <person name="Antoshechkin I.A."/>
            <person name="Orphan V.J."/>
        </authorList>
    </citation>
    <scope>NUCLEOTIDE SEQUENCE</scope>
    <source>
        <strain evidence="1">PR6</strain>
    </source>
</reference>
<dbReference type="AlphaFoldDB" id="A0A9Y1BR85"/>
<dbReference type="Proteomes" id="UP001200513">
    <property type="component" value="Chromosome"/>
</dbReference>
<protein>
    <submittedName>
        <fullName evidence="1">Uncharacterized protein</fullName>
    </submittedName>
</protein>
<name>A0A9Y1BR85_9ARCH</name>
<accession>A0A9Y1BR85</accession>